<feature type="domain" description="VWFA" evidence="6">
    <location>
        <begin position="91"/>
        <end position="292"/>
    </location>
</feature>
<dbReference type="SUPFAM" id="SSF53300">
    <property type="entry name" value="vWA-like"/>
    <property type="match status" value="1"/>
</dbReference>
<feature type="transmembrane region" description="Helical" evidence="5">
    <location>
        <begin position="6"/>
        <end position="27"/>
    </location>
</feature>
<dbReference type="Pfam" id="PF13519">
    <property type="entry name" value="VWA_2"/>
    <property type="match status" value="1"/>
</dbReference>
<keyword evidence="4 5" id="KW-0472">Membrane</keyword>
<evidence type="ECO:0000256" key="5">
    <source>
        <dbReference type="SAM" id="Phobius"/>
    </source>
</evidence>
<evidence type="ECO:0000313" key="7">
    <source>
        <dbReference type="EMBL" id="HDQ98972.1"/>
    </source>
</evidence>
<gene>
    <name evidence="7" type="ORF">ENN51_01605</name>
</gene>
<dbReference type="InterPro" id="IPR036465">
    <property type="entry name" value="vWFA_dom_sf"/>
</dbReference>
<dbReference type="Gene3D" id="3.40.50.410">
    <property type="entry name" value="von Willebrand factor, type A domain"/>
    <property type="match status" value="1"/>
</dbReference>
<name>A0A7V0T4D5_UNCW3</name>
<keyword evidence="3 5" id="KW-1133">Transmembrane helix</keyword>
<dbReference type="InterPro" id="IPR050768">
    <property type="entry name" value="UPF0353/GerABKA_families"/>
</dbReference>
<evidence type="ECO:0000259" key="6">
    <source>
        <dbReference type="PROSITE" id="PS50234"/>
    </source>
</evidence>
<feature type="transmembrane region" description="Helical" evidence="5">
    <location>
        <begin position="60"/>
        <end position="78"/>
    </location>
</feature>
<reference evidence="7" key="1">
    <citation type="journal article" date="2020" name="mSystems">
        <title>Genome- and Community-Level Interaction Insights into Carbon Utilization and Element Cycling Functions of Hydrothermarchaeota in Hydrothermal Sediment.</title>
        <authorList>
            <person name="Zhou Z."/>
            <person name="Liu Y."/>
            <person name="Xu W."/>
            <person name="Pan J."/>
            <person name="Luo Z.H."/>
            <person name="Li M."/>
        </authorList>
    </citation>
    <scope>NUCLEOTIDE SEQUENCE [LARGE SCALE GENOMIC DNA]</scope>
    <source>
        <strain evidence="7">SpSt-1182</strain>
    </source>
</reference>
<evidence type="ECO:0000256" key="2">
    <source>
        <dbReference type="ARBA" id="ARBA00022692"/>
    </source>
</evidence>
<dbReference type="InterPro" id="IPR002035">
    <property type="entry name" value="VWF_A"/>
</dbReference>
<dbReference type="PANTHER" id="PTHR22550:SF5">
    <property type="entry name" value="LEUCINE ZIPPER PROTEIN 4"/>
    <property type="match status" value="1"/>
</dbReference>
<proteinExistence type="predicted"/>
<dbReference type="SMART" id="SM00327">
    <property type="entry name" value="VWA"/>
    <property type="match status" value="1"/>
</dbReference>
<keyword evidence="2 5" id="KW-0812">Transmembrane</keyword>
<evidence type="ECO:0000256" key="3">
    <source>
        <dbReference type="ARBA" id="ARBA00022989"/>
    </source>
</evidence>
<organism evidence="7">
    <name type="scientific">candidate division WOR-3 bacterium</name>
    <dbReference type="NCBI Taxonomy" id="2052148"/>
    <lineage>
        <taxon>Bacteria</taxon>
        <taxon>Bacteria division WOR-3</taxon>
    </lineage>
</organism>
<sequence length="355" mass="39326">MIRWGEPVYLWLMTALPALAVLLFLLARVRRRRLARLVGPRLLPRLVPDQLRWLEHLRNLLFVLALGFLLLAAARPKWGEELQLYRGRGIDVVIALDASKSMRAEDVKPDRLARARAELAVLLDDLRGNAVGIVAFAGEALALCPLTPDVDAARLFLDIIDPDAMPVPGTDYGKAIDAALGLFNPAENTHKALVFVTDGEDHGRNTAQAVQRAVDAGVLIFPVAFATVEGAPIPVHDERGNLKEYRRDREGNIVISRLDERALIAIARQTGGRFFRVEGFSAARLRAELDRIRRKEIGGGTFTDHVERFPVFLAVALALFVAALALNDRRGAWLKLKPRLRAKPGTEDRNEETAS</sequence>
<evidence type="ECO:0000256" key="4">
    <source>
        <dbReference type="ARBA" id="ARBA00023136"/>
    </source>
</evidence>
<keyword evidence="1" id="KW-1003">Cell membrane</keyword>
<dbReference type="EMBL" id="DSBX01000059">
    <property type="protein sequence ID" value="HDQ98972.1"/>
    <property type="molecule type" value="Genomic_DNA"/>
</dbReference>
<accession>A0A7V0T4D5</accession>
<dbReference type="Proteomes" id="UP000885672">
    <property type="component" value="Unassembled WGS sequence"/>
</dbReference>
<comment type="caution">
    <text evidence="7">The sequence shown here is derived from an EMBL/GenBank/DDBJ whole genome shotgun (WGS) entry which is preliminary data.</text>
</comment>
<dbReference type="PROSITE" id="PS50234">
    <property type="entry name" value="VWFA"/>
    <property type="match status" value="1"/>
</dbReference>
<evidence type="ECO:0000256" key="1">
    <source>
        <dbReference type="ARBA" id="ARBA00022475"/>
    </source>
</evidence>
<feature type="transmembrane region" description="Helical" evidence="5">
    <location>
        <begin position="309"/>
        <end position="327"/>
    </location>
</feature>
<dbReference type="AlphaFoldDB" id="A0A7V0T4D5"/>
<protein>
    <submittedName>
        <fullName evidence="7">VWA domain-containing protein</fullName>
    </submittedName>
</protein>
<dbReference type="PANTHER" id="PTHR22550">
    <property type="entry name" value="SPORE GERMINATION PROTEIN"/>
    <property type="match status" value="1"/>
</dbReference>